<protein>
    <submittedName>
        <fullName evidence="1">Uncharacterized protein</fullName>
    </submittedName>
</protein>
<reference evidence="1" key="1">
    <citation type="submission" date="2021-02" db="EMBL/GenBank/DDBJ databases">
        <title>Infant gut strain persistence is associated with maternal origin, phylogeny, and functional potential including surface adhesion and iron acquisition.</title>
        <authorList>
            <person name="Lou Y.C."/>
        </authorList>
    </citation>
    <scope>NUCLEOTIDE SEQUENCE</scope>
    <source>
        <strain evidence="1">L3_108_031G1_dasL3_108_031G1_concoct_20</strain>
    </source>
</reference>
<dbReference type="InterPro" id="IPR036453">
    <property type="entry name" value="GluRdtase_dimer_dom_sf"/>
</dbReference>
<comment type="caution">
    <text evidence="1">The sequence shown here is derived from an EMBL/GenBank/DDBJ whole genome shotgun (WGS) entry which is preliminary data.</text>
</comment>
<name>A0A943A6U8_VEIPA</name>
<dbReference type="EMBL" id="JAGZMU010000005">
    <property type="protein sequence ID" value="MBS4893756.1"/>
    <property type="molecule type" value="Genomic_DNA"/>
</dbReference>
<dbReference type="AlphaFoldDB" id="A0A943A6U8"/>
<gene>
    <name evidence="1" type="ORF">KHZ90_08275</name>
</gene>
<dbReference type="GO" id="GO:0050661">
    <property type="term" value="F:NADP binding"/>
    <property type="evidence" value="ECO:0007669"/>
    <property type="project" value="InterPro"/>
</dbReference>
<dbReference type="GO" id="GO:0033014">
    <property type="term" value="P:tetrapyrrole biosynthetic process"/>
    <property type="evidence" value="ECO:0007669"/>
    <property type="project" value="InterPro"/>
</dbReference>
<dbReference type="SUPFAM" id="SSF69075">
    <property type="entry name" value="Glutamyl tRNA-reductase dimerization domain"/>
    <property type="match status" value="1"/>
</dbReference>
<proteinExistence type="predicted"/>
<organism evidence="1 2">
    <name type="scientific">Veillonella parvula</name>
    <name type="common">Staphylococcus parvulus</name>
    <dbReference type="NCBI Taxonomy" id="29466"/>
    <lineage>
        <taxon>Bacteria</taxon>
        <taxon>Bacillati</taxon>
        <taxon>Bacillota</taxon>
        <taxon>Negativicutes</taxon>
        <taxon>Veillonellales</taxon>
        <taxon>Veillonellaceae</taxon>
        <taxon>Veillonella</taxon>
    </lineage>
</organism>
<evidence type="ECO:0000313" key="2">
    <source>
        <dbReference type="Proteomes" id="UP000778864"/>
    </source>
</evidence>
<dbReference type="RefSeq" id="WP_278467999.1">
    <property type="nucleotide sequence ID" value="NZ_JAGZMU010000005.1"/>
</dbReference>
<evidence type="ECO:0000313" key="1">
    <source>
        <dbReference type="EMBL" id="MBS4893756.1"/>
    </source>
</evidence>
<dbReference type="GO" id="GO:0008883">
    <property type="term" value="F:glutamyl-tRNA reductase activity"/>
    <property type="evidence" value="ECO:0007669"/>
    <property type="project" value="InterPro"/>
</dbReference>
<dbReference type="Proteomes" id="UP000778864">
    <property type="component" value="Unassembled WGS sequence"/>
</dbReference>
<accession>A0A943A6U8</accession>
<sequence>MKANKKTLMAVKNYLKNEEGYDLKEVISDMVSETSMLKAKEMGDVTLSLDECSINWGDDEVCVFEDFINDYTNKFIDNICNVLDSFVGEDIDWYLEEE</sequence>